<evidence type="ECO:0000313" key="2">
    <source>
        <dbReference type="Proteomes" id="UP000535020"/>
    </source>
</evidence>
<evidence type="ECO:0000313" key="1">
    <source>
        <dbReference type="EMBL" id="NYA69687.1"/>
    </source>
</evidence>
<sequence>MYHNALVTKDHPQQAALEKAVELILAFSDANTVYFSPHLEEGLNAGIVIVIISKDSPHGWDELTDNYWKVFEAFPQFSFRIFDRYWVKQELKDGNPFFAMHCNKNSLVYSTAKSDEFLFVERLKPKRFLKKAKYRFRIDDESAFTLSVNVRFYIRRGNYVQAAYTLHQSIRWLYVAASWFLTGEWLVEHDLEIQQKHVGRFSKVLANAFDAENEAEARLSDILNATCRAIHDGGAVPEVTLGMVKAIQAKMEGMRSEVKRLFEECVHRCRYEFSRTKSPLIAIDDPDPLKHITQIVTQTVDASALYCFGERSISTSAAGVLIENNAVDSQNTHYYLFLIVREYRADVPGNIAYHIKSQTNGRCTATVVMHSNKSLRQRPGDQQHFFYRIMQRARLLYQETAKPPFLKFEKVPARDVLSAKIYWAQGDRTKSFLMEAEGLDGGGATKIHVYLMNLVIEQTCLGLIRVFLGYMPNHFSLSFLFELCEYFTPLTAEIFPRTTDKDKELLRILSGRTTSLRYGFIDDVQYHDYEVLKNRYHEFVERADKLAAAELERLERLNESSNPNT</sequence>
<gene>
    <name evidence="1" type="ORF">HZF10_02050</name>
</gene>
<dbReference type="AlphaFoldDB" id="A0A7Y8XZA3"/>
<protein>
    <submittedName>
        <fullName evidence="1">Uncharacterized protein</fullName>
    </submittedName>
</protein>
<dbReference type="Proteomes" id="UP000535020">
    <property type="component" value="Unassembled WGS sequence"/>
</dbReference>
<accession>A0A7Y8XZA3</accession>
<dbReference type="RefSeq" id="WP_176004507.1">
    <property type="nucleotide sequence ID" value="NZ_JABWMI010000003.1"/>
</dbReference>
<dbReference type="Gene3D" id="1.20.120.330">
    <property type="entry name" value="Nucleotidyltransferases domain 2"/>
    <property type="match status" value="2"/>
</dbReference>
<reference evidence="1 2" key="1">
    <citation type="submission" date="2020-07" db="EMBL/GenBank/DDBJ databases">
        <authorList>
            <person name="Sun Q."/>
        </authorList>
    </citation>
    <scope>NUCLEOTIDE SEQUENCE [LARGE SCALE GENOMIC DNA]</scope>
    <source>
        <strain evidence="1 2">MAH-1</strain>
    </source>
</reference>
<organism evidence="1 2">
    <name type="scientific">Flavobacterium agri</name>
    <dbReference type="NCBI Taxonomy" id="2743471"/>
    <lineage>
        <taxon>Bacteria</taxon>
        <taxon>Pseudomonadati</taxon>
        <taxon>Bacteroidota</taxon>
        <taxon>Flavobacteriia</taxon>
        <taxon>Flavobacteriales</taxon>
        <taxon>Flavobacteriaceae</taxon>
        <taxon>Flavobacterium</taxon>
    </lineage>
</organism>
<name>A0A7Y8XZA3_9FLAO</name>
<keyword evidence="2" id="KW-1185">Reference proteome</keyword>
<dbReference type="EMBL" id="JACBJI010000001">
    <property type="protein sequence ID" value="NYA69687.1"/>
    <property type="molecule type" value="Genomic_DNA"/>
</dbReference>
<proteinExistence type="predicted"/>
<comment type="caution">
    <text evidence="1">The sequence shown here is derived from an EMBL/GenBank/DDBJ whole genome shotgun (WGS) entry which is preliminary data.</text>
</comment>